<dbReference type="EMBL" id="MUGW01000046">
    <property type="protein sequence ID" value="OXA85924.1"/>
    <property type="molecule type" value="Genomic_DNA"/>
</dbReference>
<accession>A0A226GW40</accession>
<reference evidence="1 2" key="1">
    <citation type="submission" date="2016-11" db="EMBL/GenBank/DDBJ databases">
        <title>Whole genomes of Flavobacteriaceae.</title>
        <authorList>
            <person name="Stine C."/>
            <person name="Li C."/>
            <person name="Tadesse D."/>
        </authorList>
    </citation>
    <scope>NUCLEOTIDE SEQUENCE [LARGE SCALE GENOMIC DNA]</scope>
    <source>
        <strain evidence="1 2">DSM 18292</strain>
    </source>
</reference>
<name>A0A226GW40_9FLAO</name>
<organism evidence="1 2">
    <name type="scientific">Flavobacterium hercynium</name>
    <dbReference type="NCBI Taxonomy" id="387094"/>
    <lineage>
        <taxon>Bacteria</taxon>
        <taxon>Pseudomonadati</taxon>
        <taxon>Bacteroidota</taxon>
        <taxon>Flavobacteriia</taxon>
        <taxon>Flavobacteriales</taxon>
        <taxon>Flavobacteriaceae</taxon>
        <taxon>Flavobacterium</taxon>
    </lineage>
</organism>
<proteinExistence type="predicted"/>
<sequence length="204" mass="23426">MKLSIDLTKEIFDDVNSVSFYDSKTIFFEPTNLLPSTVSFKVWGAGLMPDFDWSPYLDLEKESKLKAIIQKSSGSETTIQGFGVLTFNDVVAGKISISPYDGEEFLKSKTGKQVEFKREWTLENISSKCYEYWLDTSIYFPYGACDLKLYAKGAVTFEFDTDDCVSGIEYITNPNRQDTFWGYLKDKTLTTNSYQYEDLDNKLR</sequence>
<protein>
    <submittedName>
        <fullName evidence="1">Uncharacterized protein</fullName>
    </submittedName>
</protein>
<evidence type="ECO:0000313" key="1">
    <source>
        <dbReference type="EMBL" id="OXA85924.1"/>
    </source>
</evidence>
<dbReference type="OrthoDB" id="2637514at2"/>
<gene>
    <name evidence="1" type="ORF">B0A66_18910</name>
</gene>
<comment type="caution">
    <text evidence="1">The sequence shown here is derived from an EMBL/GenBank/DDBJ whole genome shotgun (WGS) entry which is preliminary data.</text>
</comment>
<dbReference type="RefSeq" id="WP_089051421.1">
    <property type="nucleotide sequence ID" value="NZ_FXTV01000017.1"/>
</dbReference>
<evidence type="ECO:0000313" key="2">
    <source>
        <dbReference type="Proteomes" id="UP000198345"/>
    </source>
</evidence>
<dbReference type="Proteomes" id="UP000198345">
    <property type="component" value="Unassembled WGS sequence"/>
</dbReference>
<keyword evidence="2" id="KW-1185">Reference proteome</keyword>
<dbReference type="AlphaFoldDB" id="A0A226GW40"/>